<dbReference type="AlphaFoldDB" id="A0AAU9Y7Z0"/>
<keyword evidence="10" id="KW-1185">Reference proteome</keyword>
<dbReference type="PANTHER" id="PTHR21444">
    <property type="entry name" value="COILED-COIL DOMAIN-CONTAINING PROTEIN 180"/>
    <property type="match status" value="1"/>
</dbReference>
<gene>
    <name evidence="9" type="ORF">PMEA_00012376</name>
</gene>
<feature type="transmembrane region" description="Helical" evidence="8">
    <location>
        <begin position="131"/>
        <end position="149"/>
    </location>
</feature>
<dbReference type="GO" id="GO:0071939">
    <property type="term" value="P:vitamin A import into cell"/>
    <property type="evidence" value="ECO:0007669"/>
    <property type="project" value="TreeGrafter"/>
</dbReference>
<evidence type="ECO:0000256" key="8">
    <source>
        <dbReference type="SAM" id="Phobius"/>
    </source>
</evidence>
<dbReference type="Pfam" id="PF14752">
    <property type="entry name" value="RBP_receptor"/>
    <property type="match status" value="2"/>
</dbReference>
<keyword evidence="4 8" id="KW-0812">Transmembrane</keyword>
<proteinExistence type="predicted"/>
<feature type="transmembrane region" description="Helical" evidence="8">
    <location>
        <begin position="169"/>
        <end position="194"/>
    </location>
</feature>
<keyword evidence="3" id="KW-1003">Cell membrane</keyword>
<evidence type="ECO:0000256" key="3">
    <source>
        <dbReference type="ARBA" id="ARBA00022475"/>
    </source>
</evidence>
<keyword evidence="7" id="KW-0675">Receptor</keyword>
<keyword evidence="6 8" id="KW-0472">Membrane</keyword>
<keyword evidence="2" id="KW-0813">Transport</keyword>
<name>A0AAU9Y7Z0_9CNID</name>
<keyword evidence="5 8" id="KW-1133">Transmembrane helix</keyword>
<evidence type="ECO:0000256" key="4">
    <source>
        <dbReference type="ARBA" id="ARBA00022692"/>
    </source>
</evidence>
<dbReference type="GO" id="GO:0034632">
    <property type="term" value="F:retinol transmembrane transporter activity"/>
    <property type="evidence" value="ECO:0007669"/>
    <property type="project" value="InterPro"/>
</dbReference>
<feature type="transmembrane region" description="Helical" evidence="8">
    <location>
        <begin position="408"/>
        <end position="428"/>
    </location>
</feature>
<dbReference type="InterPro" id="IPR026612">
    <property type="entry name" value="STRA6-like"/>
</dbReference>
<feature type="transmembrane region" description="Helical" evidence="8">
    <location>
        <begin position="448"/>
        <end position="480"/>
    </location>
</feature>
<dbReference type="EMBL" id="CALNXJ010000211">
    <property type="protein sequence ID" value="CAH3169472.1"/>
    <property type="molecule type" value="Genomic_DNA"/>
</dbReference>
<feature type="transmembrane region" description="Helical" evidence="8">
    <location>
        <begin position="367"/>
        <end position="387"/>
    </location>
</feature>
<comment type="subcellular location">
    <subcellularLocation>
        <location evidence="1">Cell membrane</location>
        <topology evidence="1">Multi-pass membrane protein</topology>
    </subcellularLocation>
</comment>
<feature type="transmembrane region" description="Helical" evidence="8">
    <location>
        <begin position="103"/>
        <end position="124"/>
    </location>
</feature>
<accession>A0AAU9Y7Z0</accession>
<evidence type="ECO:0000313" key="10">
    <source>
        <dbReference type="Proteomes" id="UP001159428"/>
    </source>
</evidence>
<dbReference type="GO" id="GO:0005886">
    <property type="term" value="C:plasma membrane"/>
    <property type="evidence" value="ECO:0007669"/>
    <property type="project" value="UniProtKB-SubCell"/>
</dbReference>
<evidence type="ECO:0000256" key="5">
    <source>
        <dbReference type="ARBA" id="ARBA00022989"/>
    </source>
</evidence>
<protein>
    <submittedName>
        <fullName evidence="9">Uncharacterized protein</fullName>
    </submittedName>
</protein>
<evidence type="ECO:0000256" key="6">
    <source>
        <dbReference type="ARBA" id="ARBA00023136"/>
    </source>
</evidence>
<comment type="caution">
    <text evidence="9">The sequence shown here is derived from an EMBL/GenBank/DDBJ whole genome shotgun (WGS) entry which is preliminary data.</text>
</comment>
<dbReference type="PANTHER" id="PTHR21444:SF15">
    <property type="entry name" value="RECEPTOR FOR RETINOL UPTAKE STRA6"/>
    <property type="match status" value="1"/>
</dbReference>
<evidence type="ECO:0000256" key="1">
    <source>
        <dbReference type="ARBA" id="ARBA00004651"/>
    </source>
</evidence>
<evidence type="ECO:0000256" key="7">
    <source>
        <dbReference type="ARBA" id="ARBA00023170"/>
    </source>
</evidence>
<sequence>MASEATSENDCLKALNQQRDFDFGCLAPALVIILVLSFLKRRTKLKLELWDGRPGLLIPMNFLGGLSNRWTIAVTFGATGSTVIRMALGGSGSISIVPLESPWVKIIDVLLAVLLFTILFYPYFVCLTTEYKFVGSILGFLYGVLRFSFQLATEIRCHVVYKKTGAYGIMFIISNLPTTLCLIFITTRFAFLIVRRVRQMWSVPSTESAGKDSCSRSLAHDSDVVHVKFILGQKPPIYPDKREWYWKVLYFFYIPRADFKFSTQLISTVFLVGIAVFEVSLPLLIMWEEIIGVLRDSYLDIHTLRGGLYGSFIFAGLIYIITTLHFMKCHRDHMFQLYRGDRHLMQNVCLSPASFVGRSLSYTGYQVAYAVIGFVVLSNLGFLLILIPSTSKMIRDLISSAAKGAVPSIVLAVILRVFQRVFLSQYVFRDREYPNFSVVVDNRRLFSIMSYAFVFLNAIVGFLSGLLRIAKAMILGLFFFSRLDRTVLMPGFQKWDKGFVAYLGFLHVLVAHRHPVVLMFCQLLIESNKATTSEEKQHSNISVQPNNAEEPKQVTGFKREIRHPRLAQRVVNRWLLAVTLLRNPTIIQYRHHSFSVPIEQSEVDSSSIAVLVDSMV</sequence>
<feature type="transmembrane region" description="Helical" evidence="8">
    <location>
        <begin position="265"/>
        <end position="287"/>
    </location>
</feature>
<evidence type="ECO:0000256" key="2">
    <source>
        <dbReference type="ARBA" id="ARBA00022448"/>
    </source>
</evidence>
<feature type="transmembrane region" description="Helical" evidence="8">
    <location>
        <begin position="307"/>
        <end position="324"/>
    </location>
</feature>
<feature type="transmembrane region" description="Helical" evidence="8">
    <location>
        <begin position="70"/>
        <end position="97"/>
    </location>
</feature>
<dbReference type="Proteomes" id="UP001159428">
    <property type="component" value="Unassembled WGS sequence"/>
</dbReference>
<evidence type="ECO:0000313" key="9">
    <source>
        <dbReference type="EMBL" id="CAH3169472.1"/>
    </source>
</evidence>
<reference evidence="9 10" key="1">
    <citation type="submission" date="2022-05" db="EMBL/GenBank/DDBJ databases">
        <authorList>
            <consortium name="Genoscope - CEA"/>
            <person name="William W."/>
        </authorList>
    </citation>
    <scope>NUCLEOTIDE SEQUENCE [LARGE SCALE GENOMIC DNA]</scope>
</reference>
<organism evidence="9 10">
    <name type="scientific">Pocillopora meandrina</name>
    <dbReference type="NCBI Taxonomy" id="46732"/>
    <lineage>
        <taxon>Eukaryota</taxon>
        <taxon>Metazoa</taxon>
        <taxon>Cnidaria</taxon>
        <taxon>Anthozoa</taxon>
        <taxon>Hexacorallia</taxon>
        <taxon>Scleractinia</taxon>
        <taxon>Astrocoeniina</taxon>
        <taxon>Pocilloporidae</taxon>
        <taxon>Pocillopora</taxon>
    </lineage>
</organism>
<dbReference type="GO" id="GO:0038023">
    <property type="term" value="F:signaling receptor activity"/>
    <property type="evidence" value="ECO:0007669"/>
    <property type="project" value="InterPro"/>
</dbReference>
<feature type="transmembrane region" description="Helical" evidence="8">
    <location>
        <begin position="21"/>
        <end position="39"/>
    </location>
</feature>